<dbReference type="InterPro" id="IPR003593">
    <property type="entry name" value="AAA+_ATPase"/>
</dbReference>
<dbReference type="SUPFAM" id="SSF63520">
    <property type="entry name" value="PTS-regulatory domain, PRD"/>
    <property type="match status" value="1"/>
</dbReference>
<sequence>MATGNFRSTKDEVLEHVAKVTQRLDGKDMACYTAQDIGYQLSISRNSACQYLNELVEQGLVVKVVSRPVYFIHRRTAERKYGCMLPQGSFKSVEDMMDILEGRADEKPDFGKAIGNEASLNYCIEQCKAAMQYPPNGLPLLISGAAGTGKSFFVQLTYEYARRNGCIPVQGKLVTVRCSEFAQDGRTLFEALFGSHTGLLAQAQGGILLFDMVQLLPCPLQKELFSYFDSFTMQQQELAVEQRVPMCRLVFTAESRSFCRLDKSLLRRIPIQAELPELEERSTEEKTQLILHLLHKEELRMGMPIIVSPQALAALADFRYAENISQMYNDVHIACANAFLARDTGAGALVLKLYHMPEELLRSYHADTPAMEDADSLMTLEQVRGTLRMRPAQVYYEKFLDGFRAFTNGQISFDAMLAAWTQTLYAYDEYLVFGRKYDNSKVRAISQIVEQVLEQVLEQHGVQFLADSAAMITRGVYDMMKEQVWVARWEQANANELQQCVAAVQESIPQVYAIAQGLDTLLSSNLNMAQGNCVKIVFLVAYIHEMDPCLHVQDTVGIIVCHGTSTASSMAHTVNQLLKSPVFTPFDMPLSSSEDEIVCHIRHFLHLRHFVRNLVVLVDMGSLEDVGLGLQDIDNIDIGILNNTSTRLALDVGASILDGVPMKQLLKRACDRSTSHYRTIINRRRKDAVLFACDAGGNAAQRMMQMFRESLPRKVDVDIMACDFNSLMQGSTPDDVFCEYHILFISGLLNPGWKDAPFIPVEDIIDIMENPTVYKAFERHLSHREIEEFQQALLKNFSLENAVKSLTILDADRLLNFVQSALKRLQSAMGRPFHAKALLGLYIHISCMVERLVTKTFITSFDGQAEFERAHGSFIRAAHSAFAPMCEHYHIELPVSELGYIYNYIEDSSPEAGQTDDF</sequence>
<organism evidence="8 9">
    <name type="scientific">Flavonifractor plautii</name>
    <name type="common">Fusobacterium plautii</name>
    <dbReference type="NCBI Taxonomy" id="292800"/>
    <lineage>
        <taxon>Bacteria</taxon>
        <taxon>Bacillati</taxon>
        <taxon>Bacillota</taxon>
        <taxon>Clostridia</taxon>
        <taxon>Eubacteriales</taxon>
        <taxon>Oscillospiraceae</taxon>
        <taxon>Flavonifractor</taxon>
    </lineage>
</organism>
<gene>
    <name evidence="8" type="ORF">GKE90_07575</name>
    <name evidence="7" type="ORF">PNE06_04035</name>
</gene>
<dbReference type="InterPro" id="IPR002078">
    <property type="entry name" value="Sigma_54_int"/>
</dbReference>
<dbReference type="Gene3D" id="3.40.50.510">
    <property type="entry name" value="Phosphotransferase system, mannose-type IIA component"/>
    <property type="match status" value="1"/>
</dbReference>
<dbReference type="Proteomes" id="UP000429811">
    <property type="component" value="Unassembled WGS sequence"/>
</dbReference>
<feature type="domain" description="Sigma-54 factor interaction" evidence="4">
    <location>
        <begin position="113"/>
        <end position="336"/>
    </location>
</feature>
<dbReference type="GO" id="GO:0016740">
    <property type="term" value="F:transferase activity"/>
    <property type="evidence" value="ECO:0007669"/>
    <property type="project" value="UniProtKB-KW"/>
</dbReference>
<dbReference type="Proteomes" id="UP001211173">
    <property type="component" value="Unassembled WGS sequence"/>
</dbReference>
<accession>A0A6I2RG50</accession>
<dbReference type="EMBL" id="WKPO01000008">
    <property type="protein sequence ID" value="MSB48560.1"/>
    <property type="molecule type" value="Genomic_DNA"/>
</dbReference>
<keyword evidence="2" id="KW-0547">Nucleotide-binding</keyword>
<dbReference type="PANTHER" id="PTHR32071">
    <property type="entry name" value="TRANSCRIPTIONAL REGULATORY PROTEIN"/>
    <property type="match status" value="1"/>
</dbReference>
<protein>
    <submittedName>
        <fullName evidence="8">PRD domain-containing protein</fullName>
    </submittedName>
    <submittedName>
        <fullName evidence="7">Sigma 54-interacting transcriptional regulator</fullName>
    </submittedName>
</protein>
<evidence type="ECO:0000313" key="8">
    <source>
        <dbReference type="EMBL" id="MSB48560.1"/>
    </source>
</evidence>
<evidence type="ECO:0000256" key="1">
    <source>
        <dbReference type="ARBA" id="ARBA00022679"/>
    </source>
</evidence>
<dbReference type="GO" id="GO:0006355">
    <property type="term" value="P:regulation of DNA-templated transcription"/>
    <property type="evidence" value="ECO:0007669"/>
    <property type="project" value="InterPro"/>
</dbReference>
<dbReference type="RefSeq" id="WP_154250336.1">
    <property type="nucleotide sequence ID" value="NZ_CP095094.1"/>
</dbReference>
<dbReference type="GO" id="GO:0005524">
    <property type="term" value="F:ATP binding"/>
    <property type="evidence" value="ECO:0007669"/>
    <property type="project" value="UniProtKB-KW"/>
</dbReference>
<feature type="domain" description="PRD" evidence="6">
    <location>
        <begin position="809"/>
        <end position="915"/>
    </location>
</feature>
<keyword evidence="1" id="KW-0808">Transferase</keyword>
<proteinExistence type="predicted"/>
<dbReference type="InterPro" id="IPR004701">
    <property type="entry name" value="PTS_EIIA_man-typ"/>
</dbReference>
<dbReference type="Gene3D" id="1.10.1790.10">
    <property type="entry name" value="PRD domain"/>
    <property type="match status" value="1"/>
</dbReference>
<dbReference type="GO" id="GO:0016020">
    <property type="term" value="C:membrane"/>
    <property type="evidence" value="ECO:0007669"/>
    <property type="project" value="InterPro"/>
</dbReference>
<evidence type="ECO:0000313" key="9">
    <source>
        <dbReference type="Proteomes" id="UP000429811"/>
    </source>
</evidence>
<dbReference type="EMBL" id="JAQLWV010000004">
    <property type="protein sequence ID" value="MDB7932236.1"/>
    <property type="molecule type" value="Genomic_DNA"/>
</dbReference>
<dbReference type="InterPro" id="IPR027417">
    <property type="entry name" value="P-loop_NTPase"/>
</dbReference>
<evidence type="ECO:0000313" key="7">
    <source>
        <dbReference type="EMBL" id="MDB7932236.1"/>
    </source>
</evidence>
<dbReference type="SUPFAM" id="SSF52540">
    <property type="entry name" value="P-loop containing nucleoside triphosphate hydrolases"/>
    <property type="match status" value="1"/>
</dbReference>
<dbReference type="Pfam" id="PF00874">
    <property type="entry name" value="PRD"/>
    <property type="match status" value="1"/>
</dbReference>
<evidence type="ECO:0000259" key="4">
    <source>
        <dbReference type="PROSITE" id="PS50045"/>
    </source>
</evidence>
<dbReference type="PROSITE" id="PS51096">
    <property type="entry name" value="PTS_EIIA_TYPE_4"/>
    <property type="match status" value="1"/>
</dbReference>
<keyword evidence="3" id="KW-0067">ATP-binding</keyword>
<dbReference type="GO" id="GO:0009401">
    <property type="term" value="P:phosphoenolpyruvate-dependent sugar phosphotransferase system"/>
    <property type="evidence" value="ECO:0007669"/>
    <property type="project" value="InterPro"/>
</dbReference>
<dbReference type="AlphaFoldDB" id="A0A6I2RG50"/>
<dbReference type="Gene3D" id="3.40.50.300">
    <property type="entry name" value="P-loop containing nucleotide triphosphate hydrolases"/>
    <property type="match status" value="1"/>
</dbReference>
<dbReference type="InterPro" id="IPR036634">
    <property type="entry name" value="PRD_sf"/>
</dbReference>
<dbReference type="InterPro" id="IPR011608">
    <property type="entry name" value="PRD"/>
</dbReference>
<comment type="caution">
    <text evidence="8">The sequence shown here is derived from an EMBL/GenBank/DDBJ whole genome shotgun (WGS) entry which is preliminary data.</text>
</comment>
<evidence type="ECO:0000256" key="3">
    <source>
        <dbReference type="ARBA" id="ARBA00022840"/>
    </source>
</evidence>
<reference evidence="7" key="2">
    <citation type="submission" date="2023-01" db="EMBL/GenBank/DDBJ databases">
        <title>Human gut microbiome strain richness.</title>
        <authorList>
            <person name="Chen-Liaw A."/>
        </authorList>
    </citation>
    <scope>NUCLEOTIDE SEQUENCE</scope>
    <source>
        <strain evidence="7">1001287st1_F4_1001285I_161205</strain>
    </source>
</reference>
<reference evidence="8 9" key="1">
    <citation type="journal article" date="2019" name="Nat. Med.">
        <title>A library of human gut bacterial isolates paired with longitudinal multiomics data enables mechanistic microbiome research.</title>
        <authorList>
            <person name="Poyet M."/>
            <person name="Groussin M."/>
            <person name="Gibbons S.M."/>
            <person name="Avila-Pacheco J."/>
            <person name="Jiang X."/>
            <person name="Kearney S.M."/>
            <person name="Perrotta A.R."/>
            <person name="Berdy B."/>
            <person name="Zhao S."/>
            <person name="Lieberman T.D."/>
            <person name="Swanson P.K."/>
            <person name="Smith M."/>
            <person name="Roesemann S."/>
            <person name="Alexander J.E."/>
            <person name="Rich S.A."/>
            <person name="Livny J."/>
            <person name="Vlamakis H."/>
            <person name="Clish C."/>
            <person name="Bullock K."/>
            <person name="Deik A."/>
            <person name="Scott J."/>
            <person name="Pierce K.A."/>
            <person name="Xavier R.J."/>
            <person name="Alm E.J."/>
        </authorList>
    </citation>
    <scope>NUCLEOTIDE SEQUENCE [LARGE SCALE GENOMIC DNA]</scope>
    <source>
        <strain evidence="8 9">BIOML-A5</strain>
    </source>
</reference>
<dbReference type="PANTHER" id="PTHR32071:SF38">
    <property type="entry name" value="PSP OPERON TRANSCRIPTIONAL ACTIVATOR"/>
    <property type="match status" value="1"/>
</dbReference>
<feature type="domain" description="PTS EIIA type-4" evidence="5">
    <location>
        <begin position="554"/>
        <end position="689"/>
    </location>
</feature>
<dbReference type="PROSITE" id="PS50045">
    <property type="entry name" value="SIGMA54_INTERACT_4"/>
    <property type="match status" value="1"/>
</dbReference>
<evidence type="ECO:0000256" key="2">
    <source>
        <dbReference type="ARBA" id="ARBA00022741"/>
    </source>
</evidence>
<dbReference type="Pfam" id="PF00158">
    <property type="entry name" value="Sigma54_activat"/>
    <property type="match status" value="1"/>
</dbReference>
<dbReference type="InterPro" id="IPR036662">
    <property type="entry name" value="PTS_EIIA_man-typ_sf"/>
</dbReference>
<dbReference type="PROSITE" id="PS51372">
    <property type="entry name" value="PRD_2"/>
    <property type="match status" value="1"/>
</dbReference>
<name>A0A6I2RG50_FLAPL</name>
<dbReference type="SMART" id="SM00382">
    <property type="entry name" value="AAA"/>
    <property type="match status" value="1"/>
</dbReference>
<dbReference type="SUPFAM" id="SSF53062">
    <property type="entry name" value="PTS system fructose IIA component-like"/>
    <property type="match status" value="1"/>
</dbReference>
<evidence type="ECO:0000259" key="5">
    <source>
        <dbReference type="PROSITE" id="PS51096"/>
    </source>
</evidence>
<dbReference type="CDD" id="cd00009">
    <property type="entry name" value="AAA"/>
    <property type="match status" value="1"/>
</dbReference>
<evidence type="ECO:0000259" key="6">
    <source>
        <dbReference type="PROSITE" id="PS51372"/>
    </source>
</evidence>